<keyword evidence="5" id="KW-1185">Reference proteome</keyword>
<feature type="domain" description="Peptidase S12 Pab87-related C-terminal" evidence="3">
    <location>
        <begin position="415"/>
        <end position="504"/>
    </location>
</feature>
<dbReference type="InterPro" id="IPR001466">
    <property type="entry name" value="Beta-lactam-related"/>
</dbReference>
<dbReference type="KEGG" id="blq:L21SP5_00906"/>
<evidence type="ECO:0000313" key="5">
    <source>
        <dbReference type="Proteomes" id="UP000064893"/>
    </source>
</evidence>
<accession>A0A0S2HX14</accession>
<proteinExistence type="predicted"/>
<sequence length="507" mass="57682" precursor="true">MKTIIRLAILTILALPYSLFAQEQALSGQQLNKYYKELLNTYEVPGLAVAIVKKDSIILQNGYGYLNIENQEKVDKTTLFGIASLSKTFTAGLVAKAVAEKKLKFDTCIKSILPGFKLYDPYVTKKITIQDALSHRTGLGNFSGDLIWYGSSVADTTIINRLHHLEPEHGFRTDFGYSNIMYLITGKILEQVYHNTYAEILDSIMLKPLNMRFTTPDYNAAMMHRNLAQPHINYEGQTIKQPYLSWDNMQPAGGIFSNVEEMSHYIQMLLNSGTYKNEVLINSKYLKKLWQQQTPLNLSWLDKQLQTPVNFKSYGMGWSLMDYNGHKALYHSGGLDGMVSQMVIVPDKGTGAIFLANKTTALPTVLMYDFLDRLLGNDSLHHYPTRTHALLEKIKKPEVNKAVTYTSTQDFDTDFYCGKYYDSLVGPTTIYYENDSLFLKIKESSIFKGYLVKTDMLSFDLYWPNVPSLHKGNINFEVNGLGEIKGFTINLPNPDLHFDELHFSKQN</sequence>
<keyword evidence="1" id="KW-0732">Signal</keyword>
<feature type="domain" description="Beta-lactamase-related" evidence="2">
    <location>
        <begin position="32"/>
        <end position="361"/>
    </location>
</feature>
<feature type="signal peptide" evidence="1">
    <location>
        <begin position="1"/>
        <end position="21"/>
    </location>
</feature>
<dbReference type="InterPro" id="IPR021860">
    <property type="entry name" value="Peptidase_S12_Pab87-rel_C"/>
</dbReference>
<dbReference type="Pfam" id="PF11954">
    <property type="entry name" value="DUF3471"/>
    <property type="match status" value="1"/>
</dbReference>
<dbReference type="SUPFAM" id="SSF56601">
    <property type="entry name" value="beta-lactamase/transpeptidase-like"/>
    <property type="match status" value="1"/>
</dbReference>
<gene>
    <name evidence="4" type="primary">flp_1</name>
    <name evidence="4" type="ORF">L21SP5_00906</name>
</gene>
<dbReference type="InterPro" id="IPR050491">
    <property type="entry name" value="AmpC-like"/>
</dbReference>
<reference evidence="4 5" key="1">
    <citation type="submission" date="2015-11" db="EMBL/GenBank/DDBJ databases">
        <title>Description and complete genome sequence of a novel strain predominating in hypersaline microbial mats and representing a new family of the Bacteriodetes phylum.</title>
        <authorList>
            <person name="Spring S."/>
            <person name="Bunk B."/>
            <person name="Sproer C."/>
            <person name="Klenk H.-P."/>
        </authorList>
    </citation>
    <scope>NUCLEOTIDE SEQUENCE [LARGE SCALE GENOMIC DNA]</scope>
    <source>
        <strain evidence="4 5">L21-Spi-D4</strain>
    </source>
</reference>
<name>A0A0S2HX14_9BACT</name>
<dbReference type="Gene3D" id="3.40.710.10">
    <property type="entry name" value="DD-peptidase/beta-lactamase superfamily"/>
    <property type="match status" value="1"/>
</dbReference>
<feature type="chain" id="PRO_5006599470" evidence="1">
    <location>
        <begin position="22"/>
        <end position="507"/>
    </location>
</feature>
<dbReference type="STRING" id="1307839.L21SP5_00906"/>
<evidence type="ECO:0000313" key="4">
    <source>
        <dbReference type="EMBL" id="ALO14574.1"/>
    </source>
</evidence>
<organism evidence="4 5">
    <name type="scientific">Salinivirga cyanobacteriivorans</name>
    <dbReference type="NCBI Taxonomy" id="1307839"/>
    <lineage>
        <taxon>Bacteria</taxon>
        <taxon>Pseudomonadati</taxon>
        <taxon>Bacteroidota</taxon>
        <taxon>Bacteroidia</taxon>
        <taxon>Bacteroidales</taxon>
        <taxon>Salinivirgaceae</taxon>
        <taxon>Salinivirga</taxon>
    </lineage>
</organism>
<protein>
    <submittedName>
        <fullName evidence="4">FmtA-like protein</fullName>
    </submittedName>
</protein>
<dbReference type="AlphaFoldDB" id="A0A0S2HX14"/>
<evidence type="ECO:0000259" key="2">
    <source>
        <dbReference type="Pfam" id="PF00144"/>
    </source>
</evidence>
<dbReference type="Proteomes" id="UP000064893">
    <property type="component" value="Chromosome"/>
</dbReference>
<evidence type="ECO:0000256" key="1">
    <source>
        <dbReference type="SAM" id="SignalP"/>
    </source>
</evidence>
<dbReference type="PANTHER" id="PTHR46825:SF15">
    <property type="entry name" value="BETA-LACTAMASE-RELATED DOMAIN-CONTAINING PROTEIN"/>
    <property type="match status" value="1"/>
</dbReference>
<dbReference type="InterPro" id="IPR012338">
    <property type="entry name" value="Beta-lactam/transpept-like"/>
</dbReference>
<dbReference type="EMBL" id="CP013118">
    <property type="protein sequence ID" value="ALO14574.1"/>
    <property type="molecule type" value="Genomic_DNA"/>
</dbReference>
<dbReference type="PANTHER" id="PTHR46825">
    <property type="entry name" value="D-ALANYL-D-ALANINE-CARBOXYPEPTIDASE/ENDOPEPTIDASE AMPH"/>
    <property type="match status" value="1"/>
</dbReference>
<dbReference type="OrthoDB" id="1522765at2"/>
<evidence type="ECO:0000259" key="3">
    <source>
        <dbReference type="Pfam" id="PF11954"/>
    </source>
</evidence>
<dbReference type="Pfam" id="PF00144">
    <property type="entry name" value="Beta-lactamase"/>
    <property type="match status" value="1"/>
</dbReference>
<dbReference type="RefSeq" id="WP_057952109.1">
    <property type="nucleotide sequence ID" value="NZ_CP013118.1"/>
</dbReference>